<evidence type="ECO:0000313" key="1">
    <source>
        <dbReference type="EMBL" id="AIT56358.1"/>
    </source>
</evidence>
<dbReference type="InterPro" id="IPR029468">
    <property type="entry name" value="O-ag_pol_Wzy"/>
</dbReference>
<dbReference type="EMBL" id="JN107991">
    <property type="protein sequence ID" value="AIT56358.1"/>
    <property type="molecule type" value="Genomic_DNA"/>
</dbReference>
<dbReference type="AlphaFoldDB" id="A0A097I5A7"/>
<dbReference type="Pfam" id="PF14296">
    <property type="entry name" value="O-ag_pol_Wzy"/>
    <property type="match status" value="1"/>
</dbReference>
<reference evidence="1" key="1">
    <citation type="submission" date="2014-10" db="EMBL/GenBank/DDBJ databases">
        <title>Acinetaminic acid - a novel nonulosonic acid found in the capsule of an Acinetobacter baumannii isolate.</title>
        <authorList>
            <person name="Kenyon J.J."/>
            <person name="Marzaioli A.M."/>
            <person name="De Castro C."/>
            <person name="Hall R.M."/>
        </authorList>
    </citation>
    <scope>NUCLEOTIDE SEQUENCE</scope>
    <source>
        <strain evidence="1">D36</strain>
    </source>
</reference>
<name>A0A097I5A7_ACIBA</name>
<dbReference type="PATRIC" id="fig|470.1405.peg.3858"/>
<accession>A0A097I5A7</accession>
<sequence length="437" mass="51163">MLRKKIYIGWYVMLISIKNFIFILFFIAAFLILPFLLDLNFNIVGMTFYMNVLFCVIYIGLSLKKNISSILFYYIFNLLFMSFIPWINYSNNVVFWSNNIFSNSDYIFANIILFFFNFLIFLFYNLFPISISKELKILKEPNFFIAILICSLSLFVVLYAFDFNLNRVFFRGREDDLTENTSVNPFFSIFVMLSRLLPAFILMRYLVAKKYFKASIILIFVLLCAFPTGIARFLVAFIYLPLLLTVIPFLRKSINITLLIIFSIIIIFPFLNQFRYFSSDSEIKLLPEAVFFNQAHFDAYQNFVEVLRVDFVTHGYQLLGVLFFFVPRFLWNDKPFGSGYQLSLDQGYAFNNISMPFIAEGYVNFGYLGFIIFSIFLAFCMKKIDSLYLIKANSINFNYCKGVFLCAAIFFMLRGDLMSSFSFLLAGIVAFKIAEKI</sequence>
<gene>
    <name evidence="1" type="primary">wzy</name>
</gene>
<protein>
    <submittedName>
        <fullName evidence="1">Wzy</fullName>
    </submittedName>
</protein>
<proteinExistence type="predicted"/>
<organism evidence="1">
    <name type="scientific">Acinetobacter baumannii</name>
    <dbReference type="NCBI Taxonomy" id="470"/>
    <lineage>
        <taxon>Bacteria</taxon>
        <taxon>Pseudomonadati</taxon>
        <taxon>Pseudomonadota</taxon>
        <taxon>Gammaproteobacteria</taxon>
        <taxon>Moraxellales</taxon>
        <taxon>Moraxellaceae</taxon>
        <taxon>Acinetobacter</taxon>
        <taxon>Acinetobacter calcoaceticus/baumannii complex</taxon>
    </lineage>
</organism>